<dbReference type="AlphaFoldDB" id="A0A915JQL3"/>
<protein>
    <submittedName>
        <fullName evidence="2">Uncharacterized protein</fullName>
    </submittedName>
</protein>
<reference evidence="2" key="1">
    <citation type="submission" date="2022-11" db="UniProtKB">
        <authorList>
            <consortium name="WormBaseParasite"/>
        </authorList>
    </citation>
    <scope>IDENTIFICATION</scope>
</reference>
<organism evidence="1 2">
    <name type="scientific">Romanomermis culicivorax</name>
    <name type="common">Nematode worm</name>
    <dbReference type="NCBI Taxonomy" id="13658"/>
    <lineage>
        <taxon>Eukaryota</taxon>
        <taxon>Metazoa</taxon>
        <taxon>Ecdysozoa</taxon>
        <taxon>Nematoda</taxon>
        <taxon>Enoplea</taxon>
        <taxon>Dorylaimia</taxon>
        <taxon>Mermithida</taxon>
        <taxon>Mermithoidea</taxon>
        <taxon>Mermithidae</taxon>
        <taxon>Romanomermis</taxon>
    </lineage>
</organism>
<sequence>MLANIFTASILCNQTNKTHVFHNLNCRKKDPPMKVSLFHPQKQQRKLSRLWKN</sequence>
<proteinExistence type="predicted"/>
<evidence type="ECO:0000313" key="1">
    <source>
        <dbReference type="Proteomes" id="UP000887565"/>
    </source>
</evidence>
<evidence type="ECO:0000313" key="2">
    <source>
        <dbReference type="WBParaSite" id="nRc.2.0.1.t28495-RA"/>
    </source>
</evidence>
<keyword evidence="1" id="KW-1185">Reference proteome</keyword>
<dbReference type="Proteomes" id="UP000887565">
    <property type="component" value="Unplaced"/>
</dbReference>
<name>A0A915JQL3_ROMCU</name>
<accession>A0A915JQL3</accession>
<dbReference type="WBParaSite" id="nRc.2.0.1.t28495-RA">
    <property type="protein sequence ID" value="nRc.2.0.1.t28495-RA"/>
    <property type="gene ID" value="nRc.2.0.1.g28495"/>
</dbReference>